<dbReference type="SUPFAM" id="SSF53335">
    <property type="entry name" value="S-adenosyl-L-methionine-dependent methyltransferases"/>
    <property type="match status" value="1"/>
</dbReference>
<evidence type="ECO:0008006" key="3">
    <source>
        <dbReference type="Google" id="ProtNLM"/>
    </source>
</evidence>
<dbReference type="eggNOG" id="COG2813">
    <property type="taxonomic scope" value="Bacteria"/>
</dbReference>
<accession>A0A074KHH4</accession>
<dbReference type="Proteomes" id="UP000027471">
    <property type="component" value="Unassembled WGS sequence"/>
</dbReference>
<evidence type="ECO:0000313" key="2">
    <source>
        <dbReference type="Proteomes" id="UP000027471"/>
    </source>
</evidence>
<gene>
    <name evidence="1" type="ORF">DT23_10715</name>
</gene>
<evidence type="ECO:0000313" key="1">
    <source>
        <dbReference type="EMBL" id="KEO61027.1"/>
    </source>
</evidence>
<dbReference type="InterPro" id="IPR029063">
    <property type="entry name" value="SAM-dependent_MTases_sf"/>
</dbReference>
<dbReference type="Gene3D" id="3.40.50.150">
    <property type="entry name" value="Vaccinia Virus protein VP39"/>
    <property type="match status" value="1"/>
</dbReference>
<reference evidence="1 2" key="1">
    <citation type="journal article" date="2015" name="Antonie Van Leeuwenhoek">
        <title>Thioclava indica sp. nov., isolated from surface seawater of the Indian Ocean.</title>
        <authorList>
            <person name="Liu Y."/>
            <person name="Lai Q."/>
            <person name="Du J."/>
            <person name="Xu H."/>
            <person name="Jiang L."/>
            <person name="Shao Z."/>
        </authorList>
    </citation>
    <scope>NUCLEOTIDE SEQUENCE [LARGE SCALE GENOMIC DNA]</scope>
    <source>
        <strain evidence="1 2">DT23-4</strain>
    </source>
</reference>
<comment type="caution">
    <text evidence="1">The sequence shown here is derived from an EMBL/GenBank/DDBJ whole genome shotgun (WGS) entry which is preliminary data.</text>
</comment>
<protein>
    <recommendedName>
        <fullName evidence="3">Methyltransferase domain-containing protein</fullName>
    </recommendedName>
</protein>
<proteinExistence type="predicted"/>
<dbReference type="STRING" id="1353528.DT23_10715"/>
<dbReference type="OrthoDB" id="7666974at2"/>
<dbReference type="AlphaFoldDB" id="A0A074KHH4"/>
<dbReference type="EMBL" id="AUNB01000011">
    <property type="protein sequence ID" value="KEO61027.1"/>
    <property type="molecule type" value="Genomic_DNA"/>
</dbReference>
<dbReference type="RefSeq" id="WP_051697028.1">
    <property type="nucleotide sequence ID" value="NZ_AUNB01000011.1"/>
</dbReference>
<name>A0A074KHH4_9RHOB</name>
<organism evidence="1 2">
    <name type="scientific">Thioclava indica</name>
    <dbReference type="NCBI Taxonomy" id="1353528"/>
    <lineage>
        <taxon>Bacteria</taxon>
        <taxon>Pseudomonadati</taxon>
        <taxon>Pseudomonadota</taxon>
        <taxon>Alphaproteobacteria</taxon>
        <taxon>Rhodobacterales</taxon>
        <taxon>Paracoccaceae</taxon>
        <taxon>Thioclava</taxon>
    </lineage>
</organism>
<keyword evidence="2" id="KW-1185">Reference proteome</keyword>
<sequence length="238" mass="26075">MTQIDLTGISSKAIPTPAIALIGFQRTTQISRKSRLAWEAGDRSILNAEAEARRDEIFNGALSEVYEEFVPLCAGLAKAGRTPRHVIDIGCGQALNDVLMVKAYDSRITLIDIEETSDQYHRWKESGAGYASLAAAKAFLEDNGARDVQALNPRLDTDSLADVSGDLVTSLISCGFHYPIGEYLDLMLQTVKSGGAVILDVRPYYRNNPDAALRTLLAETKQTVISDTPKRQRLLFAQ</sequence>